<name>A0A4Y2CVV3_ARAVE</name>
<evidence type="ECO:0000313" key="4">
    <source>
        <dbReference type="EMBL" id="GBM08788.1"/>
    </source>
</evidence>
<keyword evidence="5" id="KW-1185">Reference proteome</keyword>
<organism evidence="2 5">
    <name type="scientific">Araneus ventricosus</name>
    <name type="common">Orbweaver spider</name>
    <name type="synonym">Epeira ventricosa</name>
    <dbReference type="NCBI Taxonomy" id="182803"/>
    <lineage>
        <taxon>Eukaryota</taxon>
        <taxon>Metazoa</taxon>
        <taxon>Ecdysozoa</taxon>
        <taxon>Arthropoda</taxon>
        <taxon>Chelicerata</taxon>
        <taxon>Arachnida</taxon>
        <taxon>Araneae</taxon>
        <taxon>Araneomorphae</taxon>
        <taxon>Entelegynae</taxon>
        <taxon>Araneoidea</taxon>
        <taxon>Araneidae</taxon>
        <taxon>Araneus</taxon>
    </lineage>
</organism>
<evidence type="ECO:0000313" key="1">
    <source>
        <dbReference type="EMBL" id="GBM08602.1"/>
    </source>
</evidence>
<evidence type="ECO:0000313" key="3">
    <source>
        <dbReference type="EMBL" id="GBM08687.1"/>
    </source>
</evidence>
<dbReference type="EMBL" id="BGPR01240748">
    <property type="protein sequence ID" value="GBM08687.1"/>
    <property type="molecule type" value="Genomic_DNA"/>
</dbReference>
<evidence type="ECO:0000313" key="5">
    <source>
        <dbReference type="Proteomes" id="UP000499080"/>
    </source>
</evidence>
<dbReference type="EMBL" id="BGPR01240724">
    <property type="protein sequence ID" value="GBM08602.1"/>
    <property type="molecule type" value="Genomic_DNA"/>
</dbReference>
<reference evidence="2 5" key="1">
    <citation type="journal article" date="2019" name="Sci. Rep.">
        <title>Orb-weaving spider Araneus ventricosus genome elucidates the spidroin gene catalogue.</title>
        <authorList>
            <person name="Kono N."/>
            <person name="Nakamura H."/>
            <person name="Ohtoshi R."/>
            <person name="Moran D.A.P."/>
            <person name="Shinohara A."/>
            <person name="Yoshida Y."/>
            <person name="Fujiwara M."/>
            <person name="Mori M."/>
            <person name="Tomita M."/>
            <person name="Arakawa K."/>
        </authorList>
    </citation>
    <scope>NUCLEOTIDE SEQUENCE [LARGE SCALE GENOMIC DNA]</scope>
</reference>
<protein>
    <submittedName>
        <fullName evidence="2">Uncharacterized protein</fullName>
    </submittedName>
</protein>
<dbReference type="Proteomes" id="UP000499080">
    <property type="component" value="Unassembled WGS sequence"/>
</dbReference>
<sequence>MSSCLFDAVAIATGYVRDDPFRTGLIQRIQAGALFRSWRQFEAVKRVHHSQTSTYSKWIPPTITCFYSDRRQRDNLANRIVMVDGLYTLGELSNYFYNMIVTSQN</sequence>
<proteinExistence type="predicted"/>
<dbReference type="EMBL" id="BGPR01240778">
    <property type="protein sequence ID" value="GBM08788.1"/>
    <property type="molecule type" value="Genomic_DNA"/>
</dbReference>
<comment type="caution">
    <text evidence="2">The sequence shown here is derived from an EMBL/GenBank/DDBJ whole genome shotgun (WGS) entry which is preliminary data.</text>
</comment>
<accession>A0A4Y2CVV3</accession>
<dbReference type="AlphaFoldDB" id="A0A4Y2CVV3"/>
<evidence type="ECO:0000313" key="2">
    <source>
        <dbReference type="EMBL" id="GBM08612.1"/>
    </source>
</evidence>
<dbReference type="EMBL" id="BGPR01240726">
    <property type="protein sequence ID" value="GBM08612.1"/>
    <property type="molecule type" value="Genomic_DNA"/>
</dbReference>
<gene>
    <name evidence="4" type="ORF">AVEN_129235_1</name>
    <name evidence="1" type="ORF">AVEN_190100_1</name>
    <name evidence="2" type="ORF">AVEN_195044_1</name>
    <name evidence="3" type="ORF">AVEN_46527_1</name>
</gene>